<evidence type="ECO:0000256" key="8">
    <source>
        <dbReference type="ARBA" id="ARBA00023078"/>
    </source>
</evidence>
<keyword evidence="7" id="KW-0406">Ion transport</keyword>
<dbReference type="PANTHER" id="PTHR13822:SF7">
    <property type="entry name" value="ATP SYNTHASE SUBUNIT DELTA, MITOCHONDRIAL"/>
    <property type="match status" value="1"/>
</dbReference>
<gene>
    <name evidence="12" type="ORF">BN9_019130</name>
</gene>
<dbReference type="HAMAP" id="MF_00530">
    <property type="entry name" value="ATP_synth_epsil_bac"/>
    <property type="match status" value="1"/>
</dbReference>
<evidence type="ECO:0000256" key="5">
    <source>
        <dbReference type="ARBA" id="ARBA00022792"/>
    </source>
</evidence>
<sequence>MLLHKSRAIVKRAFHNAVSCRAAEASTTTSTPQKVTLNLSTPYQCIFKETKVDLIQIPGAVGEYGVTAGHTPIISQMKPGLIKVHLEREKDVQTFFTAGGFAFTHADSVTDIACVELVKLDDIDRDAAEAGLSKYKSIVATAADGSAEKIDAQIGLETHQALAAALAAAN</sequence>
<keyword evidence="8" id="KW-0793">Thylakoid</keyword>
<evidence type="ECO:0000259" key="11">
    <source>
        <dbReference type="Pfam" id="PF02823"/>
    </source>
</evidence>
<dbReference type="GO" id="GO:0045259">
    <property type="term" value="C:proton-transporting ATP synthase complex"/>
    <property type="evidence" value="ECO:0007669"/>
    <property type="project" value="InterPro"/>
</dbReference>
<evidence type="ECO:0000313" key="13">
    <source>
        <dbReference type="Proteomes" id="UP000053237"/>
    </source>
</evidence>
<dbReference type="Gene3D" id="2.60.15.10">
    <property type="entry name" value="F0F1 ATP synthase delta/epsilon subunit, N-terminal"/>
    <property type="match status" value="1"/>
</dbReference>
<evidence type="ECO:0000256" key="6">
    <source>
        <dbReference type="ARBA" id="ARBA00022946"/>
    </source>
</evidence>
<dbReference type="STRING" id="65357.A0A024G490"/>
<dbReference type="InParanoid" id="A0A024G490"/>
<dbReference type="InterPro" id="IPR001469">
    <property type="entry name" value="ATP_synth_F1_dsu/esu"/>
</dbReference>
<keyword evidence="5" id="KW-0999">Mitochondrion inner membrane</keyword>
<evidence type="ECO:0000256" key="7">
    <source>
        <dbReference type="ARBA" id="ARBA00023065"/>
    </source>
</evidence>
<evidence type="ECO:0000256" key="1">
    <source>
        <dbReference type="ARBA" id="ARBA00004273"/>
    </source>
</evidence>
<comment type="similarity">
    <text evidence="2">Belongs to the ATPase epsilon chain family.</text>
</comment>
<keyword evidence="13" id="KW-1185">Reference proteome</keyword>
<evidence type="ECO:0000256" key="9">
    <source>
        <dbReference type="ARBA" id="ARBA00023128"/>
    </source>
</evidence>
<dbReference type="Proteomes" id="UP000053237">
    <property type="component" value="Unassembled WGS sequence"/>
</dbReference>
<dbReference type="AlphaFoldDB" id="A0A024G490"/>
<dbReference type="EMBL" id="CAIX01000015">
    <property type="protein sequence ID" value="CCI41129.1"/>
    <property type="molecule type" value="Genomic_DNA"/>
</dbReference>
<feature type="domain" description="ATP synthase F1 complex delta/epsilon subunit N-terminal" evidence="11">
    <location>
        <begin position="36"/>
        <end position="110"/>
    </location>
</feature>
<proteinExistence type="inferred from homology"/>
<dbReference type="InterPro" id="IPR036771">
    <property type="entry name" value="ATPsynth_dsu/esu_N"/>
</dbReference>
<comment type="subcellular location">
    <subcellularLocation>
        <location evidence="1">Mitochondrion inner membrane</location>
    </subcellularLocation>
</comment>
<dbReference type="GO" id="GO:0005743">
    <property type="term" value="C:mitochondrial inner membrane"/>
    <property type="evidence" value="ECO:0007669"/>
    <property type="project" value="UniProtKB-SubCell"/>
</dbReference>
<keyword evidence="4" id="KW-0375">Hydrogen ion transport</keyword>
<evidence type="ECO:0000256" key="2">
    <source>
        <dbReference type="ARBA" id="ARBA00005712"/>
    </source>
</evidence>
<accession>A0A024G490</accession>
<keyword evidence="10" id="KW-0472">Membrane</keyword>
<dbReference type="FunCoup" id="A0A024G490">
    <property type="interactions" value="107"/>
</dbReference>
<dbReference type="OrthoDB" id="270171at2759"/>
<evidence type="ECO:0000256" key="10">
    <source>
        <dbReference type="ARBA" id="ARBA00023136"/>
    </source>
</evidence>
<comment type="caution">
    <text evidence="12">The sequence shown here is derived from an EMBL/GenBank/DDBJ whole genome shotgun (WGS) entry which is preliminary data.</text>
</comment>
<protein>
    <recommendedName>
        <fullName evidence="11">ATP synthase F1 complex delta/epsilon subunit N-terminal domain-containing protein</fullName>
    </recommendedName>
</protein>
<dbReference type="CDD" id="cd12152">
    <property type="entry name" value="F1-ATPase_delta"/>
    <property type="match status" value="1"/>
</dbReference>
<keyword evidence="6" id="KW-0809">Transit peptide</keyword>
<dbReference type="SUPFAM" id="SSF51344">
    <property type="entry name" value="Epsilon subunit of F1F0-ATP synthase N-terminal domain"/>
    <property type="match status" value="1"/>
</dbReference>
<organism evidence="12 13">
    <name type="scientific">Albugo candida</name>
    <dbReference type="NCBI Taxonomy" id="65357"/>
    <lineage>
        <taxon>Eukaryota</taxon>
        <taxon>Sar</taxon>
        <taxon>Stramenopiles</taxon>
        <taxon>Oomycota</taxon>
        <taxon>Peronosporomycetes</taxon>
        <taxon>Albuginales</taxon>
        <taxon>Albuginaceae</taxon>
        <taxon>Albugo</taxon>
    </lineage>
</organism>
<dbReference type="Pfam" id="PF02823">
    <property type="entry name" value="ATP-synt_DE_N"/>
    <property type="match status" value="1"/>
</dbReference>
<evidence type="ECO:0000256" key="4">
    <source>
        <dbReference type="ARBA" id="ARBA00022781"/>
    </source>
</evidence>
<dbReference type="GO" id="GO:0046933">
    <property type="term" value="F:proton-transporting ATP synthase activity, rotational mechanism"/>
    <property type="evidence" value="ECO:0007669"/>
    <property type="project" value="InterPro"/>
</dbReference>
<evidence type="ECO:0000256" key="3">
    <source>
        <dbReference type="ARBA" id="ARBA00022448"/>
    </source>
</evidence>
<name>A0A024G490_9STRA</name>
<keyword evidence="9" id="KW-0496">Mitochondrion</keyword>
<evidence type="ECO:0000313" key="12">
    <source>
        <dbReference type="EMBL" id="CCI41129.1"/>
    </source>
</evidence>
<dbReference type="InterPro" id="IPR020546">
    <property type="entry name" value="ATP_synth_F1_dsu/esu_N"/>
</dbReference>
<dbReference type="PANTHER" id="PTHR13822">
    <property type="entry name" value="ATP SYNTHASE DELTA/EPSILON CHAIN"/>
    <property type="match status" value="1"/>
</dbReference>
<keyword evidence="3" id="KW-0813">Transport</keyword>
<reference evidence="12 13" key="1">
    <citation type="submission" date="2012-05" db="EMBL/GenBank/DDBJ databases">
        <title>Recombination and specialization in a pathogen metapopulation.</title>
        <authorList>
            <person name="Gardiner A."/>
            <person name="Kemen E."/>
            <person name="Schultz-Larsen T."/>
            <person name="MacLean D."/>
            <person name="Van Oosterhout C."/>
            <person name="Jones J.D.G."/>
        </authorList>
    </citation>
    <scope>NUCLEOTIDE SEQUENCE [LARGE SCALE GENOMIC DNA]</scope>
    <source>
        <strain evidence="12 13">Ac Nc2</strain>
    </source>
</reference>